<dbReference type="EMBL" id="CM029047">
    <property type="protein sequence ID" value="KAG2584316.1"/>
    <property type="molecule type" value="Genomic_DNA"/>
</dbReference>
<organism evidence="3 4">
    <name type="scientific">Panicum virgatum</name>
    <name type="common">Blackwell switchgrass</name>
    <dbReference type="NCBI Taxonomy" id="38727"/>
    <lineage>
        <taxon>Eukaryota</taxon>
        <taxon>Viridiplantae</taxon>
        <taxon>Streptophyta</taxon>
        <taxon>Embryophyta</taxon>
        <taxon>Tracheophyta</taxon>
        <taxon>Spermatophyta</taxon>
        <taxon>Magnoliopsida</taxon>
        <taxon>Liliopsida</taxon>
        <taxon>Poales</taxon>
        <taxon>Poaceae</taxon>
        <taxon>PACMAD clade</taxon>
        <taxon>Panicoideae</taxon>
        <taxon>Panicodae</taxon>
        <taxon>Paniceae</taxon>
        <taxon>Panicinae</taxon>
        <taxon>Panicum</taxon>
        <taxon>Panicum sect. Hiantes</taxon>
    </lineage>
</organism>
<accession>A0A8T0RGR2</accession>
<keyword evidence="2" id="KW-1133">Transmembrane helix</keyword>
<evidence type="ECO:0000256" key="1">
    <source>
        <dbReference type="SAM" id="MobiDB-lite"/>
    </source>
</evidence>
<feature type="transmembrane region" description="Helical" evidence="2">
    <location>
        <begin position="21"/>
        <end position="44"/>
    </location>
</feature>
<comment type="caution">
    <text evidence="3">The sequence shown here is derived from an EMBL/GenBank/DDBJ whole genome shotgun (WGS) entry which is preliminary data.</text>
</comment>
<dbReference type="AlphaFoldDB" id="A0A8T0RGR2"/>
<evidence type="ECO:0000256" key="2">
    <source>
        <dbReference type="SAM" id="Phobius"/>
    </source>
</evidence>
<sequence length="107" mass="11518">MMEGGRRKQQHALLQFQCGSVLYFDEFGIPFRSLSIVILAWWWWPLQMRRLPVAVGDSSGEPGGSSVACAGSTYGSSPCGASVTTSLSRCDGRHGGSAQSFLTELTT</sequence>
<feature type="region of interest" description="Disordered" evidence="1">
    <location>
        <begin position="88"/>
        <end position="107"/>
    </location>
</feature>
<evidence type="ECO:0000313" key="3">
    <source>
        <dbReference type="EMBL" id="KAG2584316.1"/>
    </source>
</evidence>
<proteinExistence type="predicted"/>
<keyword evidence="2" id="KW-0472">Membrane</keyword>
<protein>
    <submittedName>
        <fullName evidence="3">Uncharacterized protein</fullName>
    </submittedName>
</protein>
<evidence type="ECO:0000313" key="4">
    <source>
        <dbReference type="Proteomes" id="UP000823388"/>
    </source>
</evidence>
<name>A0A8T0RGR2_PANVG</name>
<keyword evidence="4" id="KW-1185">Reference proteome</keyword>
<gene>
    <name evidence="3" type="ORF">PVAP13_6KG300312</name>
</gene>
<dbReference type="Proteomes" id="UP000823388">
    <property type="component" value="Chromosome 6K"/>
</dbReference>
<feature type="compositionally biased region" description="Polar residues" evidence="1">
    <location>
        <begin position="97"/>
        <end position="107"/>
    </location>
</feature>
<keyword evidence="2" id="KW-0812">Transmembrane</keyword>
<reference evidence="3" key="1">
    <citation type="submission" date="2020-05" db="EMBL/GenBank/DDBJ databases">
        <title>WGS assembly of Panicum virgatum.</title>
        <authorList>
            <person name="Lovell J.T."/>
            <person name="Jenkins J."/>
            <person name="Shu S."/>
            <person name="Juenger T.E."/>
            <person name="Schmutz J."/>
        </authorList>
    </citation>
    <scope>NUCLEOTIDE SEQUENCE</scope>
    <source>
        <strain evidence="3">AP13</strain>
    </source>
</reference>